<proteinExistence type="predicted"/>
<evidence type="ECO:0000256" key="1">
    <source>
        <dbReference type="SAM" id="MobiDB-lite"/>
    </source>
</evidence>
<evidence type="ECO:0000313" key="2">
    <source>
        <dbReference type="EMBL" id="KAJ8333501.1"/>
    </source>
</evidence>
<accession>A0A9Q1E798</accession>
<protein>
    <submittedName>
        <fullName evidence="2">Uncharacterized protein</fullName>
    </submittedName>
</protein>
<dbReference type="PANTHER" id="PTHR31025">
    <property type="entry name" value="SI:CH211-196P9.1-RELATED"/>
    <property type="match status" value="1"/>
</dbReference>
<reference evidence="2" key="1">
    <citation type="journal article" date="2023" name="Science">
        <title>Genome structures resolve the early diversification of teleost fishes.</title>
        <authorList>
            <person name="Parey E."/>
            <person name="Louis A."/>
            <person name="Montfort J."/>
            <person name="Bouchez O."/>
            <person name="Roques C."/>
            <person name="Iampietro C."/>
            <person name="Lluch J."/>
            <person name="Castinel A."/>
            <person name="Donnadieu C."/>
            <person name="Desvignes T."/>
            <person name="Floi Bucao C."/>
            <person name="Jouanno E."/>
            <person name="Wen M."/>
            <person name="Mejri S."/>
            <person name="Dirks R."/>
            <person name="Jansen H."/>
            <person name="Henkel C."/>
            <person name="Chen W.J."/>
            <person name="Zahm M."/>
            <person name="Cabau C."/>
            <person name="Klopp C."/>
            <person name="Thompson A.W."/>
            <person name="Robinson-Rechavi M."/>
            <person name="Braasch I."/>
            <person name="Lecointre G."/>
            <person name="Bobe J."/>
            <person name="Postlethwait J.H."/>
            <person name="Berthelot C."/>
            <person name="Roest Crollius H."/>
            <person name="Guiguen Y."/>
        </authorList>
    </citation>
    <scope>NUCLEOTIDE SEQUENCE</scope>
    <source>
        <strain evidence="2">WJC10195</strain>
    </source>
</reference>
<organism evidence="2 3">
    <name type="scientific">Synaphobranchus kaupii</name>
    <name type="common">Kaup's arrowtooth eel</name>
    <dbReference type="NCBI Taxonomy" id="118154"/>
    <lineage>
        <taxon>Eukaryota</taxon>
        <taxon>Metazoa</taxon>
        <taxon>Chordata</taxon>
        <taxon>Craniata</taxon>
        <taxon>Vertebrata</taxon>
        <taxon>Euteleostomi</taxon>
        <taxon>Actinopterygii</taxon>
        <taxon>Neopterygii</taxon>
        <taxon>Teleostei</taxon>
        <taxon>Anguilliformes</taxon>
        <taxon>Synaphobranchidae</taxon>
        <taxon>Synaphobranchus</taxon>
    </lineage>
</organism>
<feature type="compositionally biased region" description="Basic and acidic residues" evidence="1">
    <location>
        <begin position="71"/>
        <end position="80"/>
    </location>
</feature>
<dbReference type="Proteomes" id="UP001152622">
    <property type="component" value="Chromosome 23"/>
</dbReference>
<evidence type="ECO:0000313" key="3">
    <source>
        <dbReference type="Proteomes" id="UP001152622"/>
    </source>
</evidence>
<feature type="region of interest" description="Disordered" evidence="1">
    <location>
        <begin position="61"/>
        <end position="99"/>
    </location>
</feature>
<gene>
    <name evidence="2" type="ORF">SKAU_G00415090</name>
</gene>
<dbReference type="PANTHER" id="PTHR31025:SF30">
    <property type="entry name" value="SI:DKEY-15H8.17"/>
    <property type="match status" value="1"/>
</dbReference>
<sequence length="372" mass="42265">MRRFEANPTRSQCLTVAHKIVRQYPKTFSDAVLGVNTIGYCSLLSQLKIRIEHLNRNNTLARRRLQSSSSRADEPERRQDSYGCTRWQPEFPPGESEETLEEKRKRLEELFQQEGASGADRGEVAKLMESTYCLQRRMINASPAPTIEELHRKWPYLFAQKFIYAHFELLTDNNVLRMLELSMEECGKAILAFFKSKPTNEEIRAVLSRGEDGEIASCVTQLLLAHFKEKDGLILQANVFASAADVERTLALPQSPRLIILGNGEPRGGGRWMVSMDGHVVCEGSQPTFISGLAAVFATYYNFNYQYEEAVCTLEFIQRRFLDINPERGGSKVSRKKVTSSKTGKLVQKKPASVNPRVSSLMRKLMDFLNEI</sequence>
<feature type="compositionally biased region" description="Low complexity" evidence="1">
    <location>
        <begin position="61"/>
        <end position="70"/>
    </location>
</feature>
<dbReference type="OrthoDB" id="8806090at2759"/>
<dbReference type="EMBL" id="JAINUF010000023">
    <property type="protein sequence ID" value="KAJ8333501.1"/>
    <property type="molecule type" value="Genomic_DNA"/>
</dbReference>
<dbReference type="AlphaFoldDB" id="A0A9Q1E798"/>
<keyword evidence="3" id="KW-1185">Reference proteome</keyword>
<name>A0A9Q1E798_SYNKA</name>
<comment type="caution">
    <text evidence="2">The sequence shown here is derived from an EMBL/GenBank/DDBJ whole genome shotgun (WGS) entry which is preliminary data.</text>
</comment>